<dbReference type="SMART" id="SM00858">
    <property type="entry name" value="SAF"/>
    <property type="match status" value="1"/>
</dbReference>
<dbReference type="Pfam" id="PF08666">
    <property type="entry name" value="SAF"/>
    <property type="match status" value="1"/>
</dbReference>
<dbReference type="InterPro" id="IPR017592">
    <property type="entry name" value="Pilus_assmbl_Flp-typ_CpaB"/>
</dbReference>
<proteinExistence type="predicted"/>
<dbReference type="NCBIfam" id="TIGR03177">
    <property type="entry name" value="pilus_cpaB"/>
    <property type="match status" value="1"/>
</dbReference>
<dbReference type="AlphaFoldDB" id="A0A098AUE3"/>
<dbReference type="CDD" id="cd11614">
    <property type="entry name" value="SAF_CpaB_FlgA_like"/>
    <property type="match status" value="1"/>
</dbReference>
<dbReference type="InterPro" id="IPR013974">
    <property type="entry name" value="SAF"/>
</dbReference>
<dbReference type="Pfam" id="PF16976">
    <property type="entry name" value="RcpC"/>
    <property type="match status" value="1"/>
</dbReference>
<organism evidence="3">
    <name type="scientific">Desulfitobacterium hafniense</name>
    <name type="common">Desulfitobacterium frappieri</name>
    <dbReference type="NCBI Taxonomy" id="49338"/>
    <lineage>
        <taxon>Bacteria</taxon>
        <taxon>Bacillati</taxon>
        <taxon>Bacillota</taxon>
        <taxon>Clostridia</taxon>
        <taxon>Eubacteriales</taxon>
        <taxon>Desulfitobacteriaceae</taxon>
        <taxon>Desulfitobacterium</taxon>
    </lineage>
</organism>
<evidence type="ECO:0000313" key="3">
    <source>
        <dbReference type="EMBL" id="CDW99964.1"/>
    </source>
</evidence>
<sequence length="236" mass="25686">MKILKNRIFLSALCIISAAAVSFVLLPRFYENKDATVMVLRAAEDIPAGTRIEDKHLVQAEVGKLGLSEDVINDKSQIVGKIAQTDIFKGDYFSQKKLGEYLADEKLYHIAKNNQRLITISVPSIAAGLSSHLQSGDIVTVAVFMAKASDGQSASPQVILYPELKGLEVYSVENARTQSTAQVREQQAEGQSSSGDPVPKAVTLVATEAQATKLIEAEYTGKLHLIFEKRGASHER</sequence>
<feature type="domain" description="SAF" evidence="2">
    <location>
        <begin position="37"/>
        <end position="99"/>
    </location>
</feature>
<dbReference type="PATRIC" id="fig|49338.4.peg.82"/>
<evidence type="ECO:0000259" key="2">
    <source>
        <dbReference type="SMART" id="SM00858"/>
    </source>
</evidence>
<gene>
    <name evidence="3" type="ORF">DPCES_0077</name>
</gene>
<accession>A0A098AUE3</accession>
<protein>
    <submittedName>
        <fullName evidence="3">Flp pilus assembly protein CpaB</fullName>
    </submittedName>
</protein>
<feature type="compositionally biased region" description="Polar residues" evidence="1">
    <location>
        <begin position="178"/>
        <end position="195"/>
    </location>
</feature>
<dbReference type="InterPro" id="IPR031571">
    <property type="entry name" value="RcpC_dom"/>
</dbReference>
<reference evidence="3" key="1">
    <citation type="submission" date="2014-07" db="EMBL/GenBank/DDBJ databases">
        <authorList>
            <person name="Hornung V.Bastian."/>
        </authorList>
    </citation>
    <scope>NUCLEOTIDE SEQUENCE</scope>
    <source>
        <strain evidence="3">PCE-S</strain>
    </source>
</reference>
<dbReference type="EMBL" id="LK996017">
    <property type="protein sequence ID" value="CDW99964.1"/>
    <property type="molecule type" value="Genomic_DNA"/>
</dbReference>
<dbReference type="RefSeq" id="WP_208925094.1">
    <property type="nucleotide sequence ID" value="NZ_LK996017.1"/>
</dbReference>
<evidence type="ECO:0000256" key="1">
    <source>
        <dbReference type="SAM" id="MobiDB-lite"/>
    </source>
</evidence>
<feature type="region of interest" description="Disordered" evidence="1">
    <location>
        <begin position="178"/>
        <end position="199"/>
    </location>
</feature>
<name>A0A098AUE3_DESHA</name>